<organism evidence="1 2">
    <name type="scientific">Handroanthus impetiginosus</name>
    <dbReference type="NCBI Taxonomy" id="429701"/>
    <lineage>
        <taxon>Eukaryota</taxon>
        <taxon>Viridiplantae</taxon>
        <taxon>Streptophyta</taxon>
        <taxon>Embryophyta</taxon>
        <taxon>Tracheophyta</taxon>
        <taxon>Spermatophyta</taxon>
        <taxon>Magnoliopsida</taxon>
        <taxon>eudicotyledons</taxon>
        <taxon>Gunneridae</taxon>
        <taxon>Pentapetalae</taxon>
        <taxon>asterids</taxon>
        <taxon>lamiids</taxon>
        <taxon>Lamiales</taxon>
        <taxon>Bignoniaceae</taxon>
        <taxon>Crescentiina</taxon>
        <taxon>Tabebuia alliance</taxon>
        <taxon>Handroanthus</taxon>
    </lineage>
</organism>
<comment type="caution">
    <text evidence="1">The sequence shown here is derived from an EMBL/GenBank/DDBJ whole genome shotgun (WGS) entry which is preliminary data.</text>
</comment>
<name>A0A2G9HW71_9LAMI</name>
<dbReference type="CDD" id="cd00303">
    <property type="entry name" value="retropepsin_like"/>
    <property type="match status" value="1"/>
</dbReference>
<gene>
    <name evidence="1" type="ORF">CDL12_05578</name>
</gene>
<dbReference type="EMBL" id="NKXS01000899">
    <property type="protein sequence ID" value="PIN21723.1"/>
    <property type="molecule type" value="Genomic_DNA"/>
</dbReference>
<evidence type="ECO:0008006" key="3">
    <source>
        <dbReference type="Google" id="ProtNLM"/>
    </source>
</evidence>
<keyword evidence="2" id="KW-1185">Reference proteome</keyword>
<sequence length="481" mass="54214">MAFDEDILAEPIPSNYRLIGIPEYYGMTDLALHLRRFQTAALLYQYSDKLKCRKISFTLYNVRQGDDESLRDYVHKFIAAVLEIPGAHKEVLANSFVNGLTEGPFLATLVTDPIKNNDELLAWVGKFINLEEMGPTKPKSDKFCQFHNDYGHDTDECAYLRNEIEKLIKKGYHKEFVANHGLAPHLGSALPPVPPRKEAILDSQAHQRKGVIHIISDGPTIGDSNKARRAHSRQGVAKIPKLEVNVIEPISTAPVIQFSSADLERLDCPHQDALVITATIANYDVARVFVDCGSLVDILFLKAFQQMDLGPIKMEPVQTALENPSSHMFPLTLRKGTDAKTRMVRFLIVDTPFAYNVILGKPMLNLFQAVPSIYHQKIKYLVEGRVGKVRGDQYISRRCYVEAVKVFDDNRGSTPVRKADQELEEGELAIQTEPAGELLNVELISRRDDTVTRIGRYLLKERLEKFVCFLGSNKDIFAFSV</sequence>
<dbReference type="STRING" id="429701.A0A2G9HW71"/>
<reference evidence="2" key="1">
    <citation type="journal article" date="2018" name="Gigascience">
        <title>Genome assembly of the Pink Ipe (Handroanthus impetiginosus, Bignoniaceae), a highly valued, ecologically keystone Neotropical timber forest tree.</title>
        <authorList>
            <person name="Silva-Junior O.B."/>
            <person name="Grattapaglia D."/>
            <person name="Novaes E."/>
            <person name="Collevatti R.G."/>
        </authorList>
    </citation>
    <scope>NUCLEOTIDE SEQUENCE [LARGE SCALE GENOMIC DNA]</scope>
    <source>
        <strain evidence="2">cv. UFG-1</strain>
    </source>
</reference>
<evidence type="ECO:0000313" key="1">
    <source>
        <dbReference type="EMBL" id="PIN21723.1"/>
    </source>
</evidence>
<dbReference type="Proteomes" id="UP000231279">
    <property type="component" value="Unassembled WGS sequence"/>
</dbReference>
<dbReference type="OrthoDB" id="913705at2759"/>
<dbReference type="PANTHER" id="PTHR33240">
    <property type="entry name" value="OS08G0508500 PROTEIN"/>
    <property type="match status" value="1"/>
</dbReference>
<proteinExistence type="predicted"/>
<accession>A0A2G9HW71</accession>
<protein>
    <recommendedName>
        <fullName evidence="3">Retrotransposon gag domain-containing protein</fullName>
    </recommendedName>
</protein>
<evidence type="ECO:0000313" key="2">
    <source>
        <dbReference type="Proteomes" id="UP000231279"/>
    </source>
</evidence>
<dbReference type="PANTHER" id="PTHR33240:SF15">
    <property type="entry name" value="GAG-PRO-LIKE PROTEIN"/>
    <property type="match status" value="1"/>
</dbReference>
<dbReference type="AlphaFoldDB" id="A0A2G9HW71"/>